<keyword evidence="2" id="KW-0812">Transmembrane</keyword>
<protein>
    <submittedName>
        <fullName evidence="3">Uncharacterized protein</fullName>
    </submittedName>
</protein>
<dbReference type="AlphaFoldDB" id="A0AAW5HRM5"/>
<name>A0AAW5HRM5_PSEPU</name>
<feature type="compositionally biased region" description="Polar residues" evidence="1">
    <location>
        <begin position="167"/>
        <end position="182"/>
    </location>
</feature>
<dbReference type="RefSeq" id="WP_060494134.1">
    <property type="nucleotide sequence ID" value="NZ_CP109606.1"/>
</dbReference>
<evidence type="ECO:0000313" key="3">
    <source>
        <dbReference type="EMBL" id="MCO1623824.1"/>
    </source>
</evidence>
<evidence type="ECO:0000313" key="4">
    <source>
        <dbReference type="Proteomes" id="UP001202943"/>
    </source>
</evidence>
<feature type="region of interest" description="Disordered" evidence="1">
    <location>
        <begin position="160"/>
        <end position="189"/>
    </location>
</feature>
<reference evidence="3" key="1">
    <citation type="submission" date="2022-05" db="EMBL/GenBank/DDBJ databases">
        <authorList>
            <person name="Yi M."/>
        </authorList>
    </citation>
    <scope>NUCLEOTIDE SEQUENCE</scope>
    <source>
        <strain evidence="3">DS2</strain>
    </source>
</reference>
<keyword evidence="2" id="KW-1133">Transmembrane helix</keyword>
<sequence length="225" mass="24978">MGLFSGRMRTWQFRARPPERSEPLNLMLRFSLTSFIIIGAVALGLAGFSTRFLVNESLERDALLSAQFIQSIAVGEIRHHDLTGMKMGDVLSAVRYGMLTRGTAENRQRARLEFLDHLSNLPDLLLATIFSPDKEVIWSTNPQLVGRKLEHDSVLDSAFRSGGESVPGTTKSSLANQSNSSLGHRKCSSSRTTFPCWMIKARSWRWSRSTRSQSISSSGWSAVAG</sequence>
<feature type="transmembrane region" description="Helical" evidence="2">
    <location>
        <begin position="26"/>
        <end position="48"/>
    </location>
</feature>
<gene>
    <name evidence="3" type="ORF">M8C81_24845</name>
</gene>
<evidence type="ECO:0000256" key="2">
    <source>
        <dbReference type="SAM" id="Phobius"/>
    </source>
</evidence>
<keyword evidence="2" id="KW-0472">Membrane</keyword>
<evidence type="ECO:0000256" key="1">
    <source>
        <dbReference type="SAM" id="MobiDB-lite"/>
    </source>
</evidence>
<dbReference type="Proteomes" id="UP001202943">
    <property type="component" value="Unassembled WGS sequence"/>
</dbReference>
<dbReference type="EMBL" id="JAMHFX010000226">
    <property type="protein sequence ID" value="MCO1623824.1"/>
    <property type="molecule type" value="Genomic_DNA"/>
</dbReference>
<organism evidence="3 4">
    <name type="scientific">Pseudomonas putida</name>
    <name type="common">Arthrobacter siderocapsulatus</name>
    <dbReference type="NCBI Taxonomy" id="303"/>
    <lineage>
        <taxon>Bacteria</taxon>
        <taxon>Pseudomonadati</taxon>
        <taxon>Pseudomonadota</taxon>
        <taxon>Gammaproteobacteria</taxon>
        <taxon>Pseudomonadales</taxon>
        <taxon>Pseudomonadaceae</taxon>
        <taxon>Pseudomonas</taxon>
    </lineage>
</organism>
<comment type="caution">
    <text evidence="3">The sequence shown here is derived from an EMBL/GenBank/DDBJ whole genome shotgun (WGS) entry which is preliminary data.</text>
</comment>
<proteinExistence type="predicted"/>
<accession>A0AAW5HRM5</accession>
<reference evidence="3" key="2">
    <citation type="submission" date="2023-08" db="EMBL/GenBank/DDBJ databases">
        <title>Isolation, Identification, Denitrification Characteristics of A Highly Efficient Aerobic Denitrifying Bacterial Strain DS2.</title>
        <authorList>
            <person name="Wang H."/>
        </authorList>
    </citation>
    <scope>NUCLEOTIDE SEQUENCE</scope>
    <source>
        <strain evidence="3">DS2</strain>
    </source>
</reference>